<feature type="coiled-coil region" evidence="1">
    <location>
        <begin position="22"/>
        <end position="49"/>
    </location>
</feature>
<sequence length="99" mass="11504">MVDGRLLARAALVDLPGYTDRKERIRKLAESCEEQLDQVILEYERLDHDIGFMWSLTSVARHKVLGEETAKHIDVPLIYGDYFFAEGIAQLNGYEEQFW</sequence>
<reference evidence="2 3" key="1">
    <citation type="submission" date="2018-07" db="EMBL/GenBank/DDBJ databases">
        <title>Genomic Encyclopedia of Type Strains, Phase III (KMG-III): the genomes of soil and plant-associated and newly described type strains.</title>
        <authorList>
            <person name="Whitman W."/>
        </authorList>
    </citation>
    <scope>NUCLEOTIDE SEQUENCE [LARGE SCALE GENOMIC DNA]</scope>
    <source>
        <strain evidence="2 3">CECT 7506</strain>
    </source>
</reference>
<dbReference type="EMBL" id="QPJD01000008">
    <property type="protein sequence ID" value="RCW47507.1"/>
    <property type="molecule type" value="Genomic_DNA"/>
</dbReference>
<evidence type="ECO:0000256" key="1">
    <source>
        <dbReference type="SAM" id="Coils"/>
    </source>
</evidence>
<keyword evidence="3" id="KW-1185">Reference proteome</keyword>
<proteinExistence type="predicted"/>
<dbReference type="AlphaFoldDB" id="A0A368W448"/>
<protein>
    <submittedName>
        <fullName evidence="2">Uncharacterized protein</fullName>
    </submittedName>
</protein>
<gene>
    <name evidence="2" type="ORF">DFP97_108122</name>
</gene>
<accession>A0A368W448</accession>
<organism evidence="2 3">
    <name type="scientific">Paenibacillus prosopidis</name>
    <dbReference type="NCBI Taxonomy" id="630520"/>
    <lineage>
        <taxon>Bacteria</taxon>
        <taxon>Bacillati</taxon>
        <taxon>Bacillota</taxon>
        <taxon>Bacilli</taxon>
        <taxon>Bacillales</taxon>
        <taxon>Paenibacillaceae</taxon>
        <taxon>Paenibacillus</taxon>
    </lineage>
</organism>
<keyword evidence="1" id="KW-0175">Coiled coil</keyword>
<dbReference type="Proteomes" id="UP000252415">
    <property type="component" value="Unassembled WGS sequence"/>
</dbReference>
<evidence type="ECO:0000313" key="2">
    <source>
        <dbReference type="EMBL" id="RCW47507.1"/>
    </source>
</evidence>
<evidence type="ECO:0000313" key="3">
    <source>
        <dbReference type="Proteomes" id="UP000252415"/>
    </source>
</evidence>
<comment type="caution">
    <text evidence="2">The sequence shown here is derived from an EMBL/GenBank/DDBJ whole genome shotgun (WGS) entry which is preliminary data.</text>
</comment>
<name>A0A368W448_9BACL</name>